<dbReference type="Pfam" id="PF02463">
    <property type="entry name" value="SMC_N"/>
    <property type="match status" value="1"/>
</dbReference>
<dbReference type="InterPro" id="IPR027417">
    <property type="entry name" value="P-loop_NTPase"/>
</dbReference>
<dbReference type="AlphaFoldDB" id="A0A2M8EQ33"/>
<dbReference type="SUPFAM" id="SSF52540">
    <property type="entry name" value="P-loop containing nucleoside triphosphate hydrolases"/>
    <property type="match status" value="1"/>
</dbReference>
<dbReference type="EMBL" id="PFSI01000014">
    <property type="protein sequence ID" value="PJC24849.1"/>
    <property type="molecule type" value="Genomic_DNA"/>
</dbReference>
<evidence type="ECO:0000313" key="4">
    <source>
        <dbReference type="EMBL" id="PJC24849.1"/>
    </source>
</evidence>
<evidence type="ECO:0000256" key="2">
    <source>
        <dbReference type="SAM" id="MobiDB-lite"/>
    </source>
</evidence>
<sequence>MYLSRLEIQGFKTFAKKTVLDFPNQNKNRQALTVIVGPNGSGKSNTADAVRWCLGEQSLKLLRGKKTEDIIFSGSKTRAKSGFAEVTMVINNEDKAMGIDYSEVTITRRVYRDGTSEYLLNGKPVRLSDIQILLADAGVGQRSYSVIGQGMVDHVLTSSPEERKIFFDDATGVRGFQIKRHQSMLKLEKASENLAEVEMLLEEIRPRLRSLKRQISRLERREQIEKELADIQRSYFGASWWTLRSQMKEVKNELEEIKFQIEQKKSELEKGDTELLSMEQKEESGSNDDQLKAQAKYKLAQNKLSEARTQEFEAQRALELAKIRTQSNWTPLPLIQIIKELDEILTLPIDSADKILNLVKKLRGRLTRPSEELIVDPKMASALEQVKAKVTKSQEELSVAEKELDAANQQTTGSKTHIFEFQRELRKLQNEIHTRQNERNRIQIDVARIETKLENLDREMSEQAPNLKDEILKVAPAKMVNNPEALRESMLNLRHQLELIGGIDEETVSEYTQTLERHDFLDGQVTDIRSAIEKTEKIVDELDEQIQKQSETAFKKINEEFQKYFKVLFGGGSCSLIKVKASETDSANSEEEKITLDRAMEALAEEKIEENSETLESIMHRVKKRKDEVAGIEIHATPPGKRLKALNLLSGGERALTSIALLSAIMATNPSPFVILDEVDAALDEANTMRFANILDELRKLTQFIVITHNRATMERADLLYGVTMNDDGISNLLSVNLQDIEKNGTARR</sequence>
<reference evidence="5" key="1">
    <citation type="submission" date="2017-09" db="EMBL/GenBank/DDBJ databases">
        <title>Depth-based differentiation of microbial function through sediment-hosted aquifers and enrichment of novel symbionts in the deep terrestrial subsurface.</title>
        <authorList>
            <person name="Probst A.J."/>
            <person name="Ladd B."/>
            <person name="Jarett J.K."/>
            <person name="Geller-Mcgrath D.E."/>
            <person name="Sieber C.M.K."/>
            <person name="Emerson J.B."/>
            <person name="Anantharaman K."/>
            <person name="Thomas B.C."/>
            <person name="Malmstrom R."/>
            <person name="Stieglmeier M."/>
            <person name="Klingl A."/>
            <person name="Woyke T."/>
            <person name="Ryan C.M."/>
            <person name="Banfield J.F."/>
        </authorList>
    </citation>
    <scope>NUCLEOTIDE SEQUENCE [LARGE SCALE GENOMIC DNA]</scope>
</reference>
<feature type="coiled-coil region" evidence="1">
    <location>
        <begin position="525"/>
        <end position="552"/>
    </location>
</feature>
<feature type="compositionally biased region" description="Basic and acidic residues" evidence="2">
    <location>
        <begin position="270"/>
        <end position="284"/>
    </location>
</feature>
<organism evidence="4 5">
    <name type="scientific">Candidatus Uhrbacteria bacterium CG_4_9_14_0_2_um_filter_41_50</name>
    <dbReference type="NCBI Taxonomy" id="1975031"/>
    <lineage>
        <taxon>Bacteria</taxon>
        <taxon>Candidatus Uhriibacteriota</taxon>
    </lineage>
</organism>
<proteinExistence type="predicted"/>
<evidence type="ECO:0000313" key="5">
    <source>
        <dbReference type="Proteomes" id="UP000230251"/>
    </source>
</evidence>
<comment type="caution">
    <text evidence="4">The sequence shown here is derived from an EMBL/GenBank/DDBJ whole genome shotgun (WGS) entry which is preliminary data.</text>
</comment>
<dbReference type="PANTHER" id="PTHR43977">
    <property type="entry name" value="STRUCTURAL MAINTENANCE OF CHROMOSOMES PROTEIN 3"/>
    <property type="match status" value="1"/>
</dbReference>
<dbReference type="InterPro" id="IPR003395">
    <property type="entry name" value="RecF/RecN/SMC_N"/>
</dbReference>
<evidence type="ECO:0000256" key="1">
    <source>
        <dbReference type="SAM" id="Coils"/>
    </source>
</evidence>
<accession>A0A2M8EQ33</accession>
<feature type="region of interest" description="Disordered" evidence="2">
    <location>
        <begin position="270"/>
        <end position="290"/>
    </location>
</feature>
<evidence type="ECO:0000259" key="3">
    <source>
        <dbReference type="Pfam" id="PF02463"/>
    </source>
</evidence>
<gene>
    <name evidence="4" type="ORF">CO057_00680</name>
</gene>
<protein>
    <recommendedName>
        <fullName evidence="3">RecF/RecN/SMC N-terminal domain-containing protein</fullName>
    </recommendedName>
</protein>
<name>A0A2M8EQ33_9BACT</name>
<dbReference type="Gene3D" id="3.40.50.300">
    <property type="entry name" value="P-loop containing nucleotide triphosphate hydrolases"/>
    <property type="match status" value="2"/>
</dbReference>
<keyword evidence="1" id="KW-0175">Coiled coil</keyword>
<dbReference type="Proteomes" id="UP000230251">
    <property type="component" value="Unassembled WGS sequence"/>
</dbReference>
<feature type="coiled-coil region" evidence="1">
    <location>
        <begin position="383"/>
        <end position="459"/>
    </location>
</feature>
<feature type="domain" description="RecF/RecN/SMC N-terminal" evidence="3">
    <location>
        <begin position="2"/>
        <end position="731"/>
    </location>
</feature>